<evidence type="ECO:0000313" key="2">
    <source>
        <dbReference type="Proteomes" id="UP001164250"/>
    </source>
</evidence>
<dbReference type="Proteomes" id="UP001164250">
    <property type="component" value="Chromosome 6"/>
</dbReference>
<protein>
    <submittedName>
        <fullName evidence="1">Uncharacterized protein</fullName>
    </submittedName>
</protein>
<keyword evidence="2" id="KW-1185">Reference proteome</keyword>
<evidence type="ECO:0000313" key="1">
    <source>
        <dbReference type="EMBL" id="KAJ0094556.1"/>
    </source>
</evidence>
<sequence length="124" mass="13630">MTVISATAASVFLTFRVKCCDSKPSPGFGSKKDKANKASSSREEKGRAVQQKRGTCALFVPEAPLVNHFEVSCTLYHAYKMKSVTKQSGPLPTQAPILSFKFDVKSNIKSLDVDFEERLAAIKR</sequence>
<gene>
    <name evidence="1" type="ORF">Patl1_16081</name>
</gene>
<dbReference type="EMBL" id="CM047902">
    <property type="protein sequence ID" value="KAJ0094556.1"/>
    <property type="molecule type" value="Genomic_DNA"/>
</dbReference>
<accession>A0ACC1B6I9</accession>
<reference evidence="2" key="1">
    <citation type="journal article" date="2023" name="G3 (Bethesda)">
        <title>Genome assembly and association tests identify interacting loci associated with vigor, precocity, and sex in interspecific pistachio rootstocks.</title>
        <authorList>
            <person name="Palmer W."/>
            <person name="Jacygrad E."/>
            <person name="Sagayaradj S."/>
            <person name="Cavanaugh K."/>
            <person name="Han R."/>
            <person name="Bertier L."/>
            <person name="Beede B."/>
            <person name="Kafkas S."/>
            <person name="Golino D."/>
            <person name="Preece J."/>
            <person name="Michelmore R."/>
        </authorList>
    </citation>
    <scope>NUCLEOTIDE SEQUENCE [LARGE SCALE GENOMIC DNA]</scope>
</reference>
<proteinExistence type="predicted"/>
<comment type="caution">
    <text evidence="1">The sequence shown here is derived from an EMBL/GenBank/DDBJ whole genome shotgun (WGS) entry which is preliminary data.</text>
</comment>
<organism evidence="1 2">
    <name type="scientific">Pistacia atlantica</name>
    <dbReference type="NCBI Taxonomy" id="434234"/>
    <lineage>
        <taxon>Eukaryota</taxon>
        <taxon>Viridiplantae</taxon>
        <taxon>Streptophyta</taxon>
        <taxon>Embryophyta</taxon>
        <taxon>Tracheophyta</taxon>
        <taxon>Spermatophyta</taxon>
        <taxon>Magnoliopsida</taxon>
        <taxon>eudicotyledons</taxon>
        <taxon>Gunneridae</taxon>
        <taxon>Pentapetalae</taxon>
        <taxon>rosids</taxon>
        <taxon>malvids</taxon>
        <taxon>Sapindales</taxon>
        <taxon>Anacardiaceae</taxon>
        <taxon>Pistacia</taxon>
    </lineage>
</organism>
<name>A0ACC1B6I9_9ROSI</name>